<reference evidence="2 3" key="1">
    <citation type="journal article" date="2014" name="BMC Genomics">
        <title>Oil accumulation mechanisms of the oleaginous microalga Chlorella protothecoides revealed through its genome, transcriptomes, and proteomes.</title>
        <authorList>
            <person name="Gao C."/>
            <person name="Wang Y."/>
            <person name="Shen Y."/>
            <person name="Yan D."/>
            <person name="He X."/>
            <person name="Dai J."/>
            <person name="Wu Q."/>
        </authorList>
    </citation>
    <scope>NUCLEOTIDE SEQUENCE [LARGE SCALE GENOMIC DNA]</scope>
    <source>
        <strain evidence="2 3">0710</strain>
    </source>
</reference>
<name>A0A087SB43_AUXPR</name>
<gene>
    <name evidence="2" type="ORF">F751_6456</name>
</gene>
<organism evidence="2 3">
    <name type="scientific">Auxenochlorella protothecoides</name>
    <name type="common">Green microalga</name>
    <name type="synonym">Chlorella protothecoides</name>
    <dbReference type="NCBI Taxonomy" id="3075"/>
    <lineage>
        <taxon>Eukaryota</taxon>
        <taxon>Viridiplantae</taxon>
        <taxon>Chlorophyta</taxon>
        <taxon>core chlorophytes</taxon>
        <taxon>Trebouxiophyceae</taxon>
        <taxon>Chlorellales</taxon>
        <taxon>Chlorellaceae</taxon>
        <taxon>Auxenochlorella</taxon>
    </lineage>
</organism>
<evidence type="ECO:0000256" key="1">
    <source>
        <dbReference type="SAM" id="MobiDB-lite"/>
    </source>
</evidence>
<feature type="compositionally biased region" description="Basic residues" evidence="1">
    <location>
        <begin position="62"/>
        <end position="76"/>
    </location>
</feature>
<protein>
    <submittedName>
        <fullName evidence="2">Uncharacterized protein</fullName>
    </submittedName>
</protein>
<proteinExistence type="predicted"/>
<dbReference type="Proteomes" id="UP000028924">
    <property type="component" value="Unassembled WGS sequence"/>
</dbReference>
<dbReference type="RefSeq" id="XP_011395813.1">
    <property type="nucleotide sequence ID" value="XM_011397511.1"/>
</dbReference>
<evidence type="ECO:0000313" key="2">
    <source>
        <dbReference type="EMBL" id="KFM22947.1"/>
    </source>
</evidence>
<dbReference type="AlphaFoldDB" id="A0A087SB43"/>
<evidence type="ECO:0000313" key="3">
    <source>
        <dbReference type="Proteomes" id="UP000028924"/>
    </source>
</evidence>
<sequence length="214" mass="23976">MEHAACPPWGRGAGMPLSRRIRAACRPPSFAWPPRGRRCPGRWSPQRTRTGGRGAGAPPSARCRRRQSHTGGRSRRTCSGARSAPPRSCRSGGCPQTRTRQCSLSEEWQGMIGNVPWRKVARCGLLGWAGLVRMECIKPAPALRSDCGISHSTHHQCVQDRRRERTRLEYSPCFCMTCRNLMTTLEEGRISTCFFPFFSALYMDFCGLRCSWAA</sequence>
<accession>A0A087SB43</accession>
<dbReference type="KEGG" id="apro:F751_6456"/>
<dbReference type="GeneID" id="23617847"/>
<feature type="region of interest" description="Disordered" evidence="1">
    <location>
        <begin position="36"/>
        <end position="98"/>
    </location>
</feature>
<dbReference type="EMBL" id="KL662084">
    <property type="protein sequence ID" value="KFM22947.1"/>
    <property type="molecule type" value="Genomic_DNA"/>
</dbReference>
<keyword evidence="3" id="KW-1185">Reference proteome</keyword>